<feature type="domain" description="Aminomethyltransferase C-terminal" evidence="10">
    <location>
        <begin position="292"/>
        <end position="369"/>
    </location>
</feature>
<comment type="catalytic activity">
    <reaction evidence="6 7">
        <text>N(6)-[(R)-S(8)-aminomethyldihydrolipoyl]-L-lysyl-[protein] + (6S)-5,6,7,8-tetrahydrofolate = N(6)-[(R)-dihydrolipoyl]-L-lysyl-[protein] + (6R)-5,10-methylene-5,6,7,8-tetrahydrofolate + NH4(+)</text>
        <dbReference type="Rhea" id="RHEA:16945"/>
        <dbReference type="Rhea" id="RHEA-COMP:10475"/>
        <dbReference type="Rhea" id="RHEA-COMP:10492"/>
        <dbReference type="ChEBI" id="CHEBI:15636"/>
        <dbReference type="ChEBI" id="CHEBI:28938"/>
        <dbReference type="ChEBI" id="CHEBI:57453"/>
        <dbReference type="ChEBI" id="CHEBI:83100"/>
        <dbReference type="ChEBI" id="CHEBI:83143"/>
        <dbReference type="EC" id="2.1.2.10"/>
    </reaction>
</comment>
<evidence type="ECO:0000256" key="3">
    <source>
        <dbReference type="ARBA" id="ARBA00022576"/>
    </source>
</evidence>
<evidence type="ECO:0000259" key="9">
    <source>
        <dbReference type="Pfam" id="PF01571"/>
    </source>
</evidence>
<dbReference type="RefSeq" id="WP_143418604.1">
    <property type="nucleotide sequence ID" value="NZ_VJXR01000030.1"/>
</dbReference>
<evidence type="ECO:0000313" key="12">
    <source>
        <dbReference type="Proteomes" id="UP000318693"/>
    </source>
</evidence>
<dbReference type="EMBL" id="VJXR01000030">
    <property type="protein sequence ID" value="TRW45038.1"/>
    <property type="molecule type" value="Genomic_DNA"/>
</dbReference>
<evidence type="ECO:0000256" key="5">
    <source>
        <dbReference type="ARBA" id="ARBA00031395"/>
    </source>
</evidence>
<dbReference type="Pfam" id="PF08669">
    <property type="entry name" value="GCV_T_C"/>
    <property type="match status" value="1"/>
</dbReference>
<dbReference type="GO" id="GO:0004047">
    <property type="term" value="F:aminomethyltransferase activity"/>
    <property type="evidence" value="ECO:0007669"/>
    <property type="project" value="UniProtKB-UniRule"/>
</dbReference>
<dbReference type="GO" id="GO:0008483">
    <property type="term" value="F:transaminase activity"/>
    <property type="evidence" value="ECO:0007669"/>
    <property type="project" value="UniProtKB-KW"/>
</dbReference>
<dbReference type="GO" id="GO:0032259">
    <property type="term" value="P:methylation"/>
    <property type="evidence" value="ECO:0007669"/>
    <property type="project" value="UniProtKB-KW"/>
</dbReference>
<dbReference type="Proteomes" id="UP000318693">
    <property type="component" value="Unassembled WGS sequence"/>
</dbReference>
<dbReference type="GO" id="GO:0008168">
    <property type="term" value="F:methyltransferase activity"/>
    <property type="evidence" value="ECO:0007669"/>
    <property type="project" value="UniProtKB-KW"/>
</dbReference>
<dbReference type="NCBIfam" id="TIGR00528">
    <property type="entry name" value="gcvT"/>
    <property type="match status" value="1"/>
</dbReference>
<dbReference type="InterPro" id="IPR027266">
    <property type="entry name" value="TrmE/GcvT-like"/>
</dbReference>
<protein>
    <recommendedName>
        <fullName evidence="2 7">Aminomethyltransferase</fullName>
        <ecNumber evidence="2 7">2.1.2.10</ecNumber>
    </recommendedName>
    <alternativeName>
        <fullName evidence="5 7">Glycine cleavage system T protein</fullName>
    </alternativeName>
</protein>
<dbReference type="NCBIfam" id="NF001567">
    <property type="entry name" value="PRK00389.1"/>
    <property type="match status" value="1"/>
</dbReference>
<evidence type="ECO:0000256" key="8">
    <source>
        <dbReference type="PIRSR" id="PIRSR006487-1"/>
    </source>
</evidence>
<dbReference type="InterPro" id="IPR022903">
    <property type="entry name" value="GcvT_bac"/>
</dbReference>
<comment type="subunit">
    <text evidence="7">The glycine cleavage system is composed of four proteins: P, T, L and H.</text>
</comment>
<comment type="function">
    <text evidence="7">The glycine cleavage system catalyzes the degradation of glycine.</text>
</comment>
<reference evidence="11 12" key="1">
    <citation type="submission" date="2019-07" db="EMBL/GenBank/DDBJ databases">
        <title>Georgenia wutianyii sp. nov. and Georgenia *** sp. nov. isolated from plateau pika (Ochotona curzoniae) in the Qinghai-Tibet plateau of China.</title>
        <authorList>
            <person name="Tian Z."/>
        </authorList>
    </citation>
    <scope>NUCLEOTIDE SEQUENCE [LARGE SCALE GENOMIC DNA]</scope>
    <source>
        <strain evidence="11 12">Z446</strain>
    </source>
</reference>
<dbReference type="GO" id="GO:0005960">
    <property type="term" value="C:glycine cleavage complex"/>
    <property type="evidence" value="ECO:0007669"/>
    <property type="project" value="InterPro"/>
</dbReference>
<organism evidence="11 12">
    <name type="scientific">Georgenia yuyongxinii</name>
    <dbReference type="NCBI Taxonomy" id="2589797"/>
    <lineage>
        <taxon>Bacteria</taxon>
        <taxon>Bacillati</taxon>
        <taxon>Actinomycetota</taxon>
        <taxon>Actinomycetes</taxon>
        <taxon>Micrococcales</taxon>
        <taxon>Bogoriellaceae</taxon>
        <taxon>Georgenia</taxon>
    </lineage>
</organism>
<dbReference type="InterPro" id="IPR029043">
    <property type="entry name" value="GcvT/YgfZ_C"/>
</dbReference>
<comment type="caution">
    <text evidence="11">The sequence shown here is derived from an EMBL/GenBank/DDBJ whole genome shotgun (WGS) entry which is preliminary data.</text>
</comment>
<feature type="binding site" evidence="8">
    <location>
        <position position="203"/>
    </location>
    <ligand>
        <name>substrate</name>
    </ligand>
</feature>
<comment type="similarity">
    <text evidence="1 7">Belongs to the GcvT family.</text>
</comment>
<dbReference type="GO" id="GO:0019464">
    <property type="term" value="P:glycine decarboxylation via glycine cleavage system"/>
    <property type="evidence" value="ECO:0007669"/>
    <property type="project" value="UniProtKB-UniRule"/>
</dbReference>
<keyword evidence="11" id="KW-0489">Methyltransferase</keyword>
<dbReference type="PIRSF" id="PIRSF006487">
    <property type="entry name" value="GcvT"/>
    <property type="match status" value="1"/>
</dbReference>
<dbReference type="SUPFAM" id="SSF103025">
    <property type="entry name" value="Folate-binding domain"/>
    <property type="match status" value="1"/>
</dbReference>
<keyword evidence="4 7" id="KW-0808">Transferase</keyword>
<dbReference type="InterPro" id="IPR013977">
    <property type="entry name" value="GcvT_C"/>
</dbReference>
<dbReference type="EC" id="2.1.2.10" evidence="2 7"/>
<evidence type="ECO:0000259" key="10">
    <source>
        <dbReference type="Pfam" id="PF08669"/>
    </source>
</evidence>
<evidence type="ECO:0000256" key="6">
    <source>
        <dbReference type="ARBA" id="ARBA00047665"/>
    </source>
</evidence>
<gene>
    <name evidence="7 11" type="primary">gcvT</name>
    <name evidence="11" type="ORF">FJ693_11045</name>
</gene>
<dbReference type="Gene3D" id="3.30.1360.120">
    <property type="entry name" value="Probable tRNA modification gtpase trme, domain 1"/>
    <property type="match status" value="1"/>
</dbReference>
<dbReference type="InterPro" id="IPR006222">
    <property type="entry name" value="GCVT_N"/>
</dbReference>
<dbReference type="AlphaFoldDB" id="A0A552WQG7"/>
<evidence type="ECO:0000256" key="7">
    <source>
        <dbReference type="HAMAP-Rule" id="MF_00259"/>
    </source>
</evidence>
<dbReference type="PANTHER" id="PTHR43757">
    <property type="entry name" value="AMINOMETHYLTRANSFERASE"/>
    <property type="match status" value="1"/>
</dbReference>
<evidence type="ECO:0000256" key="2">
    <source>
        <dbReference type="ARBA" id="ARBA00012616"/>
    </source>
</evidence>
<feature type="domain" description="GCVT N-terminal" evidence="9">
    <location>
        <begin position="12"/>
        <end position="270"/>
    </location>
</feature>
<dbReference type="GO" id="GO:0005829">
    <property type="term" value="C:cytosol"/>
    <property type="evidence" value="ECO:0007669"/>
    <property type="project" value="TreeGrafter"/>
</dbReference>
<dbReference type="HAMAP" id="MF_00259">
    <property type="entry name" value="GcvT"/>
    <property type="match status" value="1"/>
</dbReference>
<dbReference type="FunFam" id="2.40.30.110:FF:000003">
    <property type="entry name" value="Aminomethyltransferase"/>
    <property type="match status" value="1"/>
</dbReference>
<evidence type="ECO:0000313" key="11">
    <source>
        <dbReference type="EMBL" id="TRW45038.1"/>
    </source>
</evidence>
<sequence>MNEAVRTTALEAEHERLGATFTDFGGWRMPLRYTSELAEHRAVRDAAGLFDLSHMGEVTVSGPQAGAALDHALAGRLSGVAVGRAKYSLLCAPDGGILDDVITYRLAEDRFLVVPNAGNTSTVVAELEERAAGFDATVRDDSAATSLVAVQGPRAADVVGALVPADEAETVRSLRYYAATTAIVAGREVLLARTGYTGEDGFELFVPNAQAPALWAALLEAGESHGLVPAGLAARDSLRLEAGMPLYGNELTRDVDPFTAGLGGVVALTKEQFVGRDALAAARERTAAGLGRVLVGLRGLGKRAGRPHQAVLVDAEVVGELTSGAPSPTLGHPVALAYVDAGHSAVGTAVTVDVRGTPQPFEVVELPFYRRPTAGGA</sequence>
<evidence type="ECO:0000256" key="1">
    <source>
        <dbReference type="ARBA" id="ARBA00008609"/>
    </source>
</evidence>
<dbReference type="PANTHER" id="PTHR43757:SF2">
    <property type="entry name" value="AMINOMETHYLTRANSFERASE, MITOCHONDRIAL"/>
    <property type="match status" value="1"/>
</dbReference>
<name>A0A552WQG7_9MICO</name>
<dbReference type="Pfam" id="PF01571">
    <property type="entry name" value="GCV_T"/>
    <property type="match status" value="1"/>
</dbReference>
<dbReference type="InterPro" id="IPR006223">
    <property type="entry name" value="GcvT"/>
</dbReference>
<keyword evidence="12" id="KW-1185">Reference proteome</keyword>
<dbReference type="Gene3D" id="4.10.1250.10">
    <property type="entry name" value="Aminomethyltransferase fragment"/>
    <property type="match status" value="1"/>
</dbReference>
<accession>A0A552WQG7</accession>
<dbReference type="SUPFAM" id="SSF101790">
    <property type="entry name" value="Aminomethyltransferase beta-barrel domain"/>
    <property type="match status" value="1"/>
</dbReference>
<evidence type="ECO:0000256" key="4">
    <source>
        <dbReference type="ARBA" id="ARBA00022679"/>
    </source>
</evidence>
<dbReference type="Gene3D" id="3.30.70.1400">
    <property type="entry name" value="Aminomethyltransferase beta-barrel domains"/>
    <property type="match status" value="1"/>
</dbReference>
<keyword evidence="3 7" id="KW-0032">Aminotransferase</keyword>
<dbReference type="InterPro" id="IPR028896">
    <property type="entry name" value="GcvT/YgfZ/DmdA"/>
</dbReference>
<dbReference type="Gene3D" id="2.40.30.110">
    <property type="entry name" value="Aminomethyltransferase beta-barrel domains"/>
    <property type="match status" value="1"/>
</dbReference>
<proteinExistence type="inferred from homology"/>